<dbReference type="Pfam" id="PF00884">
    <property type="entry name" value="Sulfatase"/>
    <property type="match status" value="1"/>
</dbReference>
<keyword evidence="4 11" id="KW-0808">Transferase</keyword>
<dbReference type="Proteomes" id="UP000690515">
    <property type="component" value="Unassembled WGS sequence"/>
</dbReference>
<accession>A0ABS5ZE20</accession>
<dbReference type="SUPFAM" id="SSF53649">
    <property type="entry name" value="Alkaline phosphatase-like"/>
    <property type="match status" value="1"/>
</dbReference>
<dbReference type="InterPro" id="IPR058130">
    <property type="entry name" value="PEA_transf_C"/>
</dbReference>
<evidence type="ECO:0000256" key="2">
    <source>
        <dbReference type="ARBA" id="ARBA00022475"/>
    </source>
</evidence>
<keyword evidence="6 8" id="KW-1133">Transmembrane helix</keyword>
<feature type="domain" description="Sulfatase N-terminal" evidence="9">
    <location>
        <begin position="229"/>
        <end position="512"/>
    </location>
</feature>
<feature type="transmembrane region" description="Helical" evidence="8">
    <location>
        <begin position="117"/>
        <end position="135"/>
    </location>
</feature>
<evidence type="ECO:0000259" key="10">
    <source>
        <dbReference type="Pfam" id="PF08019"/>
    </source>
</evidence>
<dbReference type="InterPro" id="IPR017850">
    <property type="entry name" value="Alkaline_phosphatase_core_sf"/>
</dbReference>
<evidence type="ECO:0000256" key="7">
    <source>
        <dbReference type="ARBA" id="ARBA00023136"/>
    </source>
</evidence>
<dbReference type="GO" id="GO:0016740">
    <property type="term" value="F:transferase activity"/>
    <property type="evidence" value="ECO:0007669"/>
    <property type="project" value="UniProtKB-KW"/>
</dbReference>
<evidence type="ECO:0000313" key="11">
    <source>
        <dbReference type="EMBL" id="MBU2712316.1"/>
    </source>
</evidence>
<dbReference type="InterPro" id="IPR040423">
    <property type="entry name" value="PEA_transferase"/>
</dbReference>
<feature type="transmembrane region" description="Helical" evidence="8">
    <location>
        <begin position="66"/>
        <end position="85"/>
    </location>
</feature>
<evidence type="ECO:0000313" key="12">
    <source>
        <dbReference type="Proteomes" id="UP000690515"/>
    </source>
</evidence>
<gene>
    <name evidence="11" type="ORF">KCG35_14715</name>
</gene>
<keyword evidence="5 8" id="KW-0812">Transmembrane</keyword>
<feature type="domain" description="Phosphoethanolamine transferase N-terminal" evidence="10">
    <location>
        <begin position="54"/>
        <end position="200"/>
    </location>
</feature>
<dbReference type="RefSeq" id="WP_215820544.1">
    <property type="nucleotide sequence ID" value="NZ_JAGSOY010000035.1"/>
</dbReference>
<dbReference type="Pfam" id="PF08019">
    <property type="entry name" value="EptA_B_N"/>
    <property type="match status" value="1"/>
</dbReference>
<evidence type="ECO:0000256" key="6">
    <source>
        <dbReference type="ARBA" id="ARBA00022989"/>
    </source>
</evidence>
<dbReference type="Gene3D" id="3.40.720.10">
    <property type="entry name" value="Alkaline Phosphatase, subunit A"/>
    <property type="match status" value="1"/>
</dbReference>
<proteinExistence type="predicted"/>
<evidence type="ECO:0000256" key="8">
    <source>
        <dbReference type="SAM" id="Phobius"/>
    </source>
</evidence>
<keyword evidence="12" id="KW-1185">Reference proteome</keyword>
<feature type="transmembrane region" description="Helical" evidence="8">
    <location>
        <begin position="40"/>
        <end position="59"/>
    </location>
</feature>
<evidence type="ECO:0000256" key="1">
    <source>
        <dbReference type="ARBA" id="ARBA00004429"/>
    </source>
</evidence>
<evidence type="ECO:0000256" key="4">
    <source>
        <dbReference type="ARBA" id="ARBA00022679"/>
    </source>
</evidence>
<feature type="transmembrane region" description="Helical" evidence="8">
    <location>
        <begin position="7"/>
        <end position="28"/>
    </location>
</feature>
<comment type="subcellular location">
    <subcellularLocation>
        <location evidence="1">Cell inner membrane</location>
        <topology evidence="1">Multi-pass membrane protein</topology>
    </subcellularLocation>
</comment>
<dbReference type="InterPro" id="IPR000917">
    <property type="entry name" value="Sulfatase_N"/>
</dbReference>
<dbReference type="NCBIfam" id="NF028537">
    <property type="entry name" value="P_eth_NH2_trans"/>
    <property type="match status" value="1"/>
</dbReference>
<dbReference type="PANTHER" id="PTHR30443">
    <property type="entry name" value="INNER MEMBRANE PROTEIN"/>
    <property type="match status" value="1"/>
</dbReference>
<keyword evidence="2" id="KW-1003">Cell membrane</keyword>
<comment type="caution">
    <text evidence="11">The sequence shown here is derived from an EMBL/GenBank/DDBJ whole genome shotgun (WGS) entry which is preliminary data.</text>
</comment>
<dbReference type="EMBL" id="JAGSOY010000035">
    <property type="protein sequence ID" value="MBU2712316.1"/>
    <property type="molecule type" value="Genomic_DNA"/>
</dbReference>
<keyword evidence="7 8" id="KW-0472">Membrane</keyword>
<feature type="transmembrane region" description="Helical" evidence="8">
    <location>
        <begin position="147"/>
        <end position="167"/>
    </location>
</feature>
<dbReference type="CDD" id="cd16017">
    <property type="entry name" value="LptA"/>
    <property type="match status" value="1"/>
</dbReference>
<reference evidence="11 12" key="1">
    <citation type="submission" date="2021-04" db="EMBL/GenBank/DDBJ databases">
        <authorList>
            <person name="Pira H."/>
            <person name="Risdian C."/>
            <person name="Wink J."/>
        </authorList>
    </citation>
    <scope>NUCLEOTIDE SEQUENCE [LARGE SCALE GENOMIC DNA]</scope>
    <source>
        <strain evidence="11 12">WH53</strain>
    </source>
</reference>
<dbReference type="PANTHER" id="PTHR30443:SF0">
    <property type="entry name" value="PHOSPHOETHANOLAMINE TRANSFERASE EPTA"/>
    <property type="match status" value="1"/>
</dbReference>
<organism evidence="11 12">
    <name type="scientific">Zooshikella harenae</name>
    <dbReference type="NCBI Taxonomy" id="2827238"/>
    <lineage>
        <taxon>Bacteria</taxon>
        <taxon>Pseudomonadati</taxon>
        <taxon>Pseudomonadota</taxon>
        <taxon>Gammaproteobacteria</taxon>
        <taxon>Oceanospirillales</taxon>
        <taxon>Zooshikellaceae</taxon>
        <taxon>Zooshikella</taxon>
    </lineage>
</organism>
<evidence type="ECO:0000256" key="3">
    <source>
        <dbReference type="ARBA" id="ARBA00022519"/>
    </source>
</evidence>
<evidence type="ECO:0000256" key="5">
    <source>
        <dbReference type="ARBA" id="ARBA00022692"/>
    </source>
</evidence>
<dbReference type="InterPro" id="IPR012549">
    <property type="entry name" value="EptA-like_N"/>
</dbReference>
<keyword evidence="3" id="KW-0997">Cell inner membrane</keyword>
<protein>
    <submittedName>
        <fullName evidence="11">Phosphoethanolamine--lipid A transferase</fullName>
    </submittedName>
</protein>
<name>A0ABS5ZE20_9GAMM</name>
<sequence length="538" mass="60992">MHHYKLTARWIIFFTTIFILTSGNIAFFKQVLAVYPWSDNAAFILSLSIMLGGVIMLLLSLFSIVIPIRVVASIFLLFTASISYFSDQFGSIIDVSMIQNMVETNTQEAMDLVSTELVFRIVLLGILPATLLWWLPVKKAGWGRELGFTMLTGCAALAIIILTMLPFSDYYASFFRQHKPLRYYTSPIYPLYSATKYIVSTVNASETSTTYTRVVHTVEKVKNNSQPKLFIMIVGETARADHFSLNGYSRNTNPGLSKEKRIISYQQIHSCGTSTAVSVPCMFSFSNQADFNLSAANYTENVLDVLVRAGVNVLWRDNNSNSKGVALRVPYQDFRNKKLNPQCDEIECHDTGMLAGLQQYINQQQGDIFIVLHQMGSHGPAYFKRYPISFEKFKPACHSIELSTCTQEEIINAFDNSILYTDYFLSKVISLLKANAQYETAMFYVSDHGESLGEHNVYLHGLPYWFAPDTQKHVPLIAWIGPTSNIDYPRSLTLKETPNTHDAIAKTLLDIFELKTDIYPYFNQIKPLFYLRAVNVVQ</sequence>
<evidence type="ECO:0000259" key="9">
    <source>
        <dbReference type="Pfam" id="PF00884"/>
    </source>
</evidence>